<reference evidence="4" key="1">
    <citation type="journal article" date="2010" name="Science">
        <title>Plasticity of animal genome architecture unmasked by rapid evolution of a pelagic tunicate.</title>
        <authorList>
            <person name="Denoeud F."/>
            <person name="Henriet S."/>
            <person name="Mungpakdee S."/>
            <person name="Aury J.M."/>
            <person name="Da Silva C."/>
            <person name="Brinkmann H."/>
            <person name="Mikhaleva J."/>
            <person name="Olsen L.C."/>
            <person name="Jubin C."/>
            <person name="Canestro C."/>
            <person name="Bouquet J.M."/>
            <person name="Danks G."/>
            <person name="Poulain J."/>
            <person name="Campsteijn C."/>
            <person name="Adamski M."/>
            <person name="Cross I."/>
            <person name="Yadetie F."/>
            <person name="Muffato M."/>
            <person name="Louis A."/>
            <person name="Butcher S."/>
            <person name="Tsagkogeorga G."/>
            <person name="Konrad A."/>
            <person name="Singh S."/>
            <person name="Jensen M.F."/>
            <person name="Cong E.H."/>
            <person name="Eikeseth-Otteraa H."/>
            <person name="Noel B."/>
            <person name="Anthouard V."/>
            <person name="Porcel B.M."/>
            <person name="Kachouri-Lafond R."/>
            <person name="Nishino A."/>
            <person name="Ugolini M."/>
            <person name="Chourrout P."/>
            <person name="Nishida H."/>
            <person name="Aasland R."/>
            <person name="Huzurbazar S."/>
            <person name="Westhof E."/>
            <person name="Delsuc F."/>
            <person name="Lehrach H."/>
            <person name="Reinhardt R."/>
            <person name="Weissenbach J."/>
            <person name="Roy S.W."/>
            <person name="Artiguenave F."/>
            <person name="Postlethwait J.H."/>
            <person name="Manak J.R."/>
            <person name="Thompson E.M."/>
            <person name="Jaillon O."/>
            <person name="Du Pasquier L."/>
            <person name="Boudinot P."/>
            <person name="Liberles D.A."/>
            <person name="Volff J.N."/>
            <person name="Philippe H."/>
            <person name="Lenhard B."/>
            <person name="Roest Crollius H."/>
            <person name="Wincker P."/>
            <person name="Chourrout D."/>
        </authorList>
    </citation>
    <scope>NUCLEOTIDE SEQUENCE [LARGE SCALE GENOMIC DNA]</scope>
</reference>
<feature type="chain" id="PRO_5003192350" evidence="3">
    <location>
        <begin position="17"/>
        <end position="216"/>
    </location>
</feature>
<gene>
    <name evidence="4" type="ORF">GSOID_T00003216001</name>
</gene>
<dbReference type="OrthoDB" id="10476809at2759"/>
<feature type="signal peptide" evidence="3">
    <location>
        <begin position="1"/>
        <end position="16"/>
    </location>
</feature>
<organism evidence="4">
    <name type="scientific">Oikopleura dioica</name>
    <name type="common">Tunicate</name>
    <dbReference type="NCBI Taxonomy" id="34765"/>
    <lineage>
        <taxon>Eukaryota</taxon>
        <taxon>Metazoa</taxon>
        <taxon>Chordata</taxon>
        <taxon>Tunicata</taxon>
        <taxon>Appendicularia</taxon>
        <taxon>Copelata</taxon>
        <taxon>Oikopleuridae</taxon>
        <taxon>Oikopleura</taxon>
    </lineage>
</organism>
<dbReference type="EMBL" id="FN653027">
    <property type="protein sequence ID" value="CBY07860.1"/>
    <property type="molecule type" value="Genomic_DNA"/>
</dbReference>
<evidence type="ECO:0000256" key="1">
    <source>
        <dbReference type="SAM" id="MobiDB-lite"/>
    </source>
</evidence>
<keyword evidence="2" id="KW-0472">Membrane</keyword>
<dbReference type="InParanoid" id="E4X6G1"/>
<evidence type="ECO:0000256" key="2">
    <source>
        <dbReference type="SAM" id="Phobius"/>
    </source>
</evidence>
<feature type="transmembrane region" description="Helical" evidence="2">
    <location>
        <begin position="129"/>
        <end position="145"/>
    </location>
</feature>
<protein>
    <submittedName>
        <fullName evidence="4">Uncharacterized protein</fullName>
    </submittedName>
</protein>
<sequence>MRNLILSLAFLTKCFGDSQLYPQQETFSFDTTASPEQTTIGEQIITENYTDLSTANTEDIETTTGSLDEFKTTENNQNFTLMSSEGPGQLNFTDIYPNEDDTNCFEIFISSWQGIDKGLRKREQTRQRIIFFVPGCVIGFLVVYGSQCPNEKLEGAVGYAVLGGIGFVLALLLLVGRMTKCGREDDKKIDRSYSSSLDETIGEDGPTDPYASSMKI</sequence>
<evidence type="ECO:0000256" key="3">
    <source>
        <dbReference type="SAM" id="SignalP"/>
    </source>
</evidence>
<feature type="region of interest" description="Disordered" evidence="1">
    <location>
        <begin position="194"/>
        <end position="216"/>
    </location>
</feature>
<proteinExistence type="predicted"/>
<evidence type="ECO:0000313" key="4">
    <source>
        <dbReference type="EMBL" id="CBY07860.1"/>
    </source>
</evidence>
<feature type="transmembrane region" description="Helical" evidence="2">
    <location>
        <begin position="157"/>
        <end position="175"/>
    </location>
</feature>
<accession>E4X6G1</accession>
<keyword evidence="3" id="KW-0732">Signal</keyword>
<name>E4X6G1_OIKDI</name>
<dbReference type="Proteomes" id="UP000001307">
    <property type="component" value="Unassembled WGS sequence"/>
</dbReference>
<keyword evidence="5" id="KW-1185">Reference proteome</keyword>
<keyword evidence="2" id="KW-0812">Transmembrane</keyword>
<evidence type="ECO:0000313" key="5">
    <source>
        <dbReference type="Proteomes" id="UP000001307"/>
    </source>
</evidence>
<keyword evidence="2" id="KW-1133">Transmembrane helix</keyword>
<dbReference type="AlphaFoldDB" id="E4X6G1"/>